<accession>A0ACD5DDA7</accession>
<evidence type="ECO:0000313" key="2">
    <source>
        <dbReference type="Proteomes" id="UP001149860"/>
    </source>
</evidence>
<protein>
    <submittedName>
        <fullName evidence="1">Uncharacterized protein</fullName>
    </submittedName>
</protein>
<proteinExistence type="predicted"/>
<evidence type="ECO:0000313" key="1">
    <source>
        <dbReference type="EMBL" id="XFD39250.1"/>
    </source>
</evidence>
<reference evidence="1" key="1">
    <citation type="submission" date="2024-08" db="EMBL/GenBank/DDBJ databases">
        <title>Lentilactobacillus sp. nov., isolated from tree bark.</title>
        <authorList>
            <person name="Phuengjayaem S."/>
            <person name="Tanasupawat S."/>
        </authorList>
    </citation>
    <scope>NUCLEOTIDE SEQUENCE</scope>
    <source>
        <strain evidence="1">SPB1-3</strain>
    </source>
</reference>
<keyword evidence="2" id="KW-1185">Reference proteome</keyword>
<sequence length="53" mass="6116">MTSLAKYRKNNIIAIGNKEYLLIEDPSFIEGKREVIILEVAEKEDIENDRGVH</sequence>
<dbReference type="Proteomes" id="UP001149860">
    <property type="component" value="Chromosome"/>
</dbReference>
<dbReference type="EMBL" id="CP168151">
    <property type="protein sequence ID" value="XFD39250.1"/>
    <property type="molecule type" value="Genomic_DNA"/>
</dbReference>
<organism evidence="1 2">
    <name type="scientific">Lentilactobacillus terminaliae</name>
    <dbReference type="NCBI Taxonomy" id="3003483"/>
    <lineage>
        <taxon>Bacteria</taxon>
        <taxon>Bacillati</taxon>
        <taxon>Bacillota</taxon>
        <taxon>Bacilli</taxon>
        <taxon>Lactobacillales</taxon>
        <taxon>Lactobacillaceae</taxon>
        <taxon>Lentilactobacillus</taxon>
    </lineage>
</organism>
<name>A0ACD5DDA7_9LACO</name>
<gene>
    <name evidence="1" type="ORF">O0236_007375</name>
</gene>